<organism evidence="1 2">
    <name type="scientific">Dallia pectoralis</name>
    <name type="common">Alaska blackfish</name>
    <dbReference type="NCBI Taxonomy" id="75939"/>
    <lineage>
        <taxon>Eukaryota</taxon>
        <taxon>Metazoa</taxon>
        <taxon>Chordata</taxon>
        <taxon>Craniata</taxon>
        <taxon>Vertebrata</taxon>
        <taxon>Euteleostomi</taxon>
        <taxon>Actinopterygii</taxon>
        <taxon>Neopterygii</taxon>
        <taxon>Teleostei</taxon>
        <taxon>Protacanthopterygii</taxon>
        <taxon>Esociformes</taxon>
        <taxon>Umbridae</taxon>
        <taxon>Dallia</taxon>
    </lineage>
</organism>
<reference evidence="1" key="1">
    <citation type="submission" date="2021-05" db="EMBL/GenBank/DDBJ databases">
        <authorList>
            <person name="Pan Q."/>
            <person name="Jouanno E."/>
            <person name="Zahm M."/>
            <person name="Klopp C."/>
            <person name="Cabau C."/>
            <person name="Louis A."/>
            <person name="Berthelot C."/>
            <person name="Parey E."/>
            <person name="Roest Crollius H."/>
            <person name="Montfort J."/>
            <person name="Robinson-Rechavi M."/>
            <person name="Bouchez O."/>
            <person name="Lampietro C."/>
            <person name="Lopez Roques C."/>
            <person name="Donnadieu C."/>
            <person name="Postlethwait J."/>
            <person name="Bobe J."/>
            <person name="Dillon D."/>
            <person name="Chandos A."/>
            <person name="von Hippel F."/>
            <person name="Guiguen Y."/>
        </authorList>
    </citation>
    <scope>NUCLEOTIDE SEQUENCE</scope>
    <source>
        <strain evidence="1">YG-Jan2019</strain>
    </source>
</reference>
<name>A0ACC2F3D3_DALPE</name>
<dbReference type="EMBL" id="CM055762">
    <property type="protein sequence ID" value="KAJ7985873.1"/>
    <property type="molecule type" value="Genomic_DNA"/>
</dbReference>
<gene>
    <name evidence="1" type="ORF">DPEC_G00344980</name>
</gene>
<sequence length="117" mass="13368">MTRRNLGIFKKPDEFLKEPFELFPTVRHTRFPLTPARRPSGKQYTAPANVRDPRSIWHRPGLRSRKAASHFAVTLQLMRDPLSTLAQHSNNIGPSFHPEAAPAVCEPLSRDNERTET</sequence>
<evidence type="ECO:0000313" key="1">
    <source>
        <dbReference type="EMBL" id="KAJ7985873.1"/>
    </source>
</evidence>
<keyword evidence="2" id="KW-1185">Reference proteome</keyword>
<comment type="caution">
    <text evidence="1">The sequence shown here is derived from an EMBL/GenBank/DDBJ whole genome shotgun (WGS) entry which is preliminary data.</text>
</comment>
<proteinExistence type="predicted"/>
<dbReference type="Proteomes" id="UP001157502">
    <property type="component" value="Chromosome 35"/>
</dbReference>
<protein>
    <submittedName>
        <fullName evidence="1">Uncharacterized protein</fullName>
    </submittedName>
</protein>
<accession>A0ACC2F3D3</accession>
<evidence type="ECO:0000313" key="2">
    <source>
        <dbReference type="Proteomes" id="UP001157502"/>
    </source>
</evidence>